<dbReference type="GO" id="GO:0015935">
    <property type="term" value="C:small ribosomal subunit"/>
    <property type="evidence" value="ECO:0007669"/>
    <property type="project" value="TreeGrafter"/>
</dbReference>
<dbReference type="GO" id="GO:0003735">
    <property type="term" value="F:structural constituent of ribosome"/>
    <property type="evidence" value="ECO:0007669"/>
    <property type="project" value="InterPro"/>
</dbReference>
<dbReference type="Gene3D" id="1.20.58.110">
    <property type="entry name" value="Ribosomal protein S20"/>
    <property type="match status" value="1"/>
</dbReference>
<feature type="compositionally biased region" description="Basic residues" evidence="9">
    <location>
        <begin position="1"/>
        <end position="10"/>
    </location>
</feature>
<dbReference type="InterPro" id="IPR036510">
    <property type="entry name" value="Ribosomal_bS20_sf"/>
</dbReference>
<protein>
    <recommendedName>
        <fullName evidence="7 8">Small ribosomal subunit protein bS20</fullName>
    </recommendedName>
</protein>
<feature type="compositionally biased region" description="Basic residues" evidence="9">
    <location>
        <begin position="18"/>
        <end position="27"/>
    </location>
</feature>
<keyword evidence="5 8" id="KW-0689">Ribosomal protein</keyword>
<keyword evidence="3 8" id="KW-0699">rRNA-binding</keyword>
<evidence type="ECO:0000256" key="7">
    <source>
        <dbReference type="ARBA" id="ARBA00035136"/>
    </source>
</evidence>
<evidence type="ECO:0000256" key="1">
    <source>
        <dbReference type="ARBA" id="ARBA00003134"/>
    </source>
</evidence>
<keyword evidence="11" id="KW-1185">Reference proteome</keyword>
<evidence type="ECO:0000313" key="10">
    <source>
        <dbReference type="EMBL" id="QTD52213.1"/>
    </source>
</evidence>
<evidence type="ECO:0000256" key="4">
    <source>
        <dbReference type="ARBA" id="ARBA00022884"/>
    </source>
</evidence>
<name>A0A8A4TRR9_SULCO</name>
<evidence type="ECO:0000256" key="6">
    <source>
        <dbReference type="ARBA" id="ARBA00023274"/>
    </source>
</evidence>
<evidence type="ECO:0000256" key="9">
    <source>
        <dbReference type="SAM" id="MobiDB-lite"/>
    </source>
</evidence>
<proteinExistence type="inferred from homology"/>
<dbReference type="Proteomes" id="UP000663929">
    <property type="component" value="Chromosome"/>
</dbReference>
<organism evidence="10 11">
    <name type="scientific">Sulfidibacter corallicola</name>
    <dbReference type="NCBI Taxonomy" id="2818388"/>
    <lineage>
        <taxon>Bacteria</taxon>
        <taxon>Pseudomonadati</taxon>
        <taxon>Acidobacteriota</taxon>
        <taxon>Holophagae</taxon>
        <taxon>Acanthopleuribacterales</taxon>
        <taxon>Acanthopleuribacteraceae</taxon>
        <taxon>Sulfidibacter</taxon>
    </lineage>
</organism>
<comment type="similarity">
    <text evidence="2 8">Belongs to the bacterial ribosomal protein bS20 family.</text>
</comment>
<dbReference type="GO" id="GO:0005829">
    <property type="term" value="C:cytosol"/>
    <property type="evidence" value="ECO:0007669"/>
    <property type="project" value="TreeGrafter"/>
</dbReference>
<evidence type="ECO:0000313" key="11">
    <source>
        <dbReference type="Proteomes" id="UP000663929"/>
    </source>
</evidence>
<dbReference type="EMBL" id="CP071793">
    <property type="protein sequence ID" value="QTD52213.1"/>
    <property type="molecule type" value="Genomic_DNA"/>
</dbReference>
<accession>A0A8A4TRR9</accession>
<evidence type="ECO:0000256" key="5">
    <source>
        <dbReference type="ARBA" id="ARBA00022980"/>
    </source>
</evidence>
<dbReference type="InterPro" id="IPR002583">
    <property type="entry name" value="Ribosomal_bS20"/>
</dbReference>
<sequence>MANHKSAAKKAKQDIARRARNRAGKSRLRTELKKIRKLIQEGSSEAVTKLPAMYSLIDRSAKKGFIHQNAADRLKARLASHMPAAQ</sequence>
<dbReference type="PANTHER" id="PTHR33398">
    <property type="entry name" value="30S RIBOSOMAL PROTEIN S20"/>
    <property type="match status" value="1"/>
</dbReference>
<dbReference type="GO" id="GO:0070181">
    <property type="term" value="F:small ribosomal subunit rRNA binding"/>
    <property type="evidence" value="ECO:0007669"/>
    <property type="project" value="TreeGrafter"/>
</dbReference>
<gene>
    <name evidence="8 10" type="primary">rpsT</name>
    <name evidence="10" type="ORF">J3U87_07045</name>
</gene>
<dbReference type="GO" id="GO:0006412">
    <property type="term" value="P:translation"/>
    <property type="evidence" value="ECO:0007669"/>
    <property type="project" value="UniProtKB-UniRule"/>
</dbReference>
<keyword evidence="4 8" id="KW-0694">RNA-binding</keyword>
<keyword evidence="6 8" id="KW-0687">Ribonucleoprotein</keyword>
<dbReference type="KEGG" id="scor:J3U87_07045"/>
<dbReference type="Pfam" id="PF01649">
    <property type="entry name" value="Ribosomal_S20p"/>
    <property type="match status" value="1"/>
</dbReference>
<dbReference type="PANTHER" id="PTHR33398:SF1">
    <property type="entry name" value="SMALL RIBOSOMAL SUBUNIT PROTEIN BS20C"/>
    <property type="match status" value="1"/>
</dbReference>
<dbReference type="HAMAP" id="MF_00500">
    <property type="entry name" value="Ribosomal_bS20"/>
    <property type="match status" value="1"/>
</dbReference>
<dbReference type="RefSeq" id="WP_237382322.1">
    <property type="nucleotide sequence ID" value="NZ_CP071793.1"/>
</dbReference>
<feature type="region of interest" description="Disordered" evidence="9">
    <location>
        <begin position="1"/>
        <end position="29"/>
    </location>
</feature>
<evidence type="ECO:0000256" key="3">
    <source>
        <dbReference type="ARBA" id="ARBA00022730"/>
    </source>
</evidence>
<dbReference type="SUPFAM" id="SSF46992">
    <property type="entry name" value="Ribosomal protein S20"/>
    <property type="match status" value="1"/>
</dbReference>
<dbReference type="NCBIfam" id="TIGR00029">
    <property type="entry name" value="S20"/>
    <property type="match status" value="1"/>
</dbReference>
<dbReference type="AlphaFoldDB" id="A0A8A4TRR9"/>
<reference evidence="10" key="1">
    <citation type="submission" date="2021-03" db="EMBL/GenBank/DDBJ databases">
        <title>Acanthopleuribacteraceae sp. M133.</title>
        <authorList>
            <person name="Wang G."/>
        </authorList>
    </citation>
    <scope>NUCLEOTIDE SEQUENCE</scope>
    <source>
        <strain evidence="10">M133</strain>
    </source>
</reference>
<evidence type="ECO:0000256" key="8">
    <source>
        <dbReference type="HAMAP-Rule" id="MF_00500"/>
    </source>
</evidence>
<evidence type="ECO:0000256" key="2">
    <source>
        <dbReference type="ARBA" id="ARBA00007634"/>
    </source>
</evidence>
<comment type="function">
    <text evidence="1 8">Binds directly to 16S ribosomal RNA.</text>
</comment>